<dbReference type="PROSITE" id="PS50090">
    <property type="entry name" value="MYB_LIKE"/>
    <property type="match status" value="2"/>
</dbReference>
<dbReference type="InterPro" id="IPR009057">
    <property type="entry name" value="Homeodomain-like_sf"/>
</dbReference>
<dbReference type="GO" id="GO:0042796">
    <property type="term" value="P:snRNA transcription by RNA polymerase III"/>
    <property type="evidence" value="ECO:0007669"/>
    <property type="project" value="TreeGrafter"/>
</dbReference>
<dbReference type="AlphaFoldDB" id="A0A1V9Z2F7"/>
<evidence type="ECO:0000256" key="1">
    <source>
        <dbReference type="ARBA" id="ARBA00023015"/>
    </source>
</evidence>
<reference evidence="7 8" key="1">
    <citation type="journal article" date="2014" name="Genome Biol. Evol.">
        <title>The secreted proteins of Achlya hypogyna and Thraustotheca clavata identify the ancestral oomycete secretome and reveal gene acquisitions by horizontal gene transfer.</title>
        <authorList>
            <person name="Misner I."/>
            <person name="Blouin N."/>
            <person name="Leonard G."/>
            <person name="Richards T.A."/>
            <person name="Lane C.E."/>
        </authorList>
    </citation>
    <scope>NUCLEOTIDE SEQUENCE [LARGE SCALE GENOMIC DNA]</scope>
    <source>
        <strain evidence="7 8">ATCC 34112</strain>
    </source>
</reference>
<dbReference type="InterPro" id="IPR017930">
    <property type="entry name" value="Myb_dom"/>
</dbReference>
<dbReference type="PROSITE" id="PS51294">
    <property type="entry name" value="HTH_MYB"/>
    <property type="match status" value="2"/>
</dbReference>
<dbReference type="STRING" id="74557.A0A1V9Z2F7"/>
<keyword evidence="1" id="KW-0805">Transcription regulation</keyword>
<keyword evidence="2 7" id="KW-0238">DNA-binding</keyword>
<dbReference type="Gene3D" id="1.10.10.60">
    <property type="entry name" value="Homeodomain-like"/>
    <property type="match status" value="2"/>
</dbReference>
<evidence type="ECO:0000256" key="2">
    <source>
        <dbReference type="ARBA" id="ARBA00023125"/>
    </source>
</evidence>
<proteinExistence type="predicted"/>
<dbReference type="PANTHER" id="PTHR46621:SF1">
    <property type="entry name" value="SNRNA-ACTIVATING PROTEIN COMPLEX SUBUNIT 4"/>
    <property type="match status" value="1"/>
</dbReference>
<keyword evidence="8" id="KW-1185">Reference proteome</keyword>
<dbReference type="SMART" id="SM00717">
    <property type="entry name" value="SANT"/>
    <property type="match status" value="3"/>
</dbReference>
<comment type="caution">
    <text evidence="7">The sequence shown here is derived from an EMBL/GenBank/DDBJ whole genome shotgun (WGS) entry which is preliminary data.</text>
</comment>
<name>A0A1V9Z2F7_9STRA</name>
<evidence type="ECO:0000256" key="3">
    <source>
        <dbReference type="ARBA" id="ARBA00023163"/>
    </source>
</evidence>
<dbReference type="EMBL" id="JNBS01002348">
    <property type="protein sequence ID" value="OQR92198.1"/>
    <property type="molecule type" value="Genomic_DNA"/>
</dbReference>
<gene>
    <name evidence="7" type="ORF">THRCLA_22398</name>
</gene>
<dbReference type="InterPro" id="IPR051575">
    <property type="entry name" value="Myb-like_DNA-bd"/>
</dbReference>
<keyword evidence="4" id="KW-0539">Nucleus</keyword>
<dbReference type="GO" id="GO:0042795">
    <property type="term" value="P:snRNA transcription by RNA polymerase II"/>
    <property type="evidence" value="ECO:0007669"/>
    <property type="project" value="TreeGrafter"/>
</dbReference>
<feature type="domain" description="Myb-like" evidence="5">
    <location>
        <begin position="50"/>
        <end position="104"/>
    </location>
</feature>
<evidence type="ECO:0000256" key="4">
    <source>
        <dbReference type="ARBA" id="ARBA00023242"/>
    </source>
</evidence>
<dbReference type="OrthoDB" id="2143914at2759"/>
<accession>A0A1V9Z2F7</accession>
<dbReference type="GO" id="GO:0000978">
    <property type="term" value="F:RNA polymerase II cis-regulatory region sequence-specific DNA binding"/>
    <property type="evidence" value="ECO:0007669"/>
    <property type="project" value="TreeGrafter"/>
</dbReference>
<keyword evidence="3" id="KW-0804">Transcription</keyword>
<dbReference type="Proteomes" id="UP000243217">
    <property type="component" value="Unassembled WGS sequence"/>
</dbReference>
<evidence type="ECO:0000313" key="7">
    <source>
        <dbReference type="EMBL" id="OQR92198.1"/>
    </source>
</evidence>
<dbReference type="SUPFAM" id="SSF46689">
    <property type="entry name" value="Homeodomain-like"/>
    <property type="match status" value="2"/>
</dbReference>
<dbReference type="PANTHER" id="PTHR46621">
    <property type="entry name" value="SNRNA-ACTIVATING PROTEIN COMPLEX SUBUNIT 4"/>
    <property type="match status" value="1"/>
</dbReference>
<feature type="domain" description="HTH myb-type" evidence="6">
    <location>
        <begin position="55"/>
        <end position="108"/>
    </location>
</feature>
<feature type="domain" description="HTH myb-type" evidence="6">
    <location>
        <begin position="1"/>
        <end position="53"/>
    </location>
</feature>
<protein>
    <submittedName>
        <fullName evidence="7">Myb-like DNA-binding protein</fullName>
    </submittedName>
</protein>
<dbReference type="GO" id="GO:0019185">
    <property type="term" value="C:snRNA-activating protein complex"/>
    <property type="evidence" value="ECO:0007669"/>
    <property type="project" value="TreeGrafter"/>
</dbReference>
<sequence>MTSKASGRWTEKEDERLRSAVLAFKDNNWNAISRHVGTRDYRQRWHKVLVPHFIKGNWSTTEDEQLRNVIAWQPTISKIDWDVIASSILGRDSNQAKERWLNYLDPIINKEPFTTEEIKVLEREFARLKNQWQKIVDALPAGTYKRAG</sequence>
<evidence type="ECO:0000259" key="5">
    <source>
        <dbReference type="PROSITE" id="PS50090"/>
    </source>
</evidence>
<dbReference type="Pfam" id="PF13921">
    <property type="entry name" value="Myb_DNA-bind_6"/>
    <property type="match status" value="2"/>
</dbReference>
<evidence type="ECO:0000259" key="6">
    <source>
        <dbReference type="PROSITE" id="PS51294"/>
    </source>
</evidence>
<organism evidence="7 8">
    <name type="scientific">Thraustotheca clavata</name>
    <dbReference type="NCBI Taxonomy" id="74557"/>
    <lineage>
        <taxon>Eukaryota</taxon>
        <taxon>Sar</taxon>
        <taxon>Stramenopiles</taxon>
        <taxon>Oomycota</taxon>
        <taxon>Saprolegniomycetes</taxon>
        <taxon>Saprolegniales</taxon>
        <taxon>Achlyaceae</taxon>
        <taxon>Thraustotheca</taxon>
    </lineage>
</organism>
<dbReference type="GO" id="GO:0001006">
    <property type="term" value="F:RNA polymerase III type 3 promoter sequence-specific DNA binding"/>
    <property type="evidence" value="ECO:0007669"/>
    <property type="project" value="TreeGrafter"/>
</dbReference>
<evidence type="ECO:0000313" key="8">
    <source>
        <dbReference type="Proteomes" id="UP000243217"/>
    </source>
</evidence>
<dbReference type="InterPro" id="IPR001005">
    <property type="entry name" value="SANT/Myb"/>
</dbReference>
<dbReference type="CDD" id="cd00167">
    <property type="entry name" value="SANT"/>
    <property type="match status" value="2"/>
</dbReference>
<feature type="domain" description="Myb-like" evidence="5">
    <location>
        <begin position="1"/>
        <end position="49"/>
    </location>
</feature>